<feature type="transmembrane region" description="Helical" evidence="2">
    <location>
        <begin position="46"/>
        <end position="69"/>
    </location>
</feature>
<feature type="transmembrane region" description="Helical" evidence="2">
    <location>
        <begin position="81"/>
        <end position="103"/>
    </location>
</feature>
<dbReference type="STRING" id="1127696.HMPREF9134_01510"/>
<proteinExistence type="predicted"/>
<dbReference type="AlphaFoldDB" id="L1NA77"/>
<feature type="transmembrane region" description="Helical" evidence="2">
    <location>
        <begin position="115"/>
        <end position="135"/>
    </location>
</feature>
<comment type="caution">
    <text evidence="3">The sequence shown here is derived from an EMBL/GenBank/DDBJ whole genome shotgun (WGS) entry which is preliminary data.</text>
</comment>
<keyword evidence="2" id="KW-0472">Membrane</keyword>
<keyword evidence="2" id="KW-0812">Transmembrane</keyword>
<reference evidence="3 4" key="1">
    <citation type="submission" date="2012-05" db="EMBL/GenBank/DDBJ databases">
        <authorList>
            <person name="Weinstock G."/>
            <person name="Sodergren E."/>
            <person name="Lobos E.A."/>
            <person name="Fulton L."/>
            <person name="Fulton R."/>
            <person name="Courtney L."/>
            <person name="Fronick C."/>
            <person name="O'Laughlin M."/>
            <person name="Godfrey J."/>
            <person name="Wilson R.M."/>
            <person name="Miner T."/>
            <person name="Farmer C."/>
            <person name="Delehaunty K."/>
            <person name="Cordes M."/>
            <person name="Minx P."/>
            <person name="Tomlinson C."/>
            <person name="Chen J."/>
            <person name="Wollam A."/>
            <person name="Pepin K.H."/>
            <person name="Bhonagiri V."/>
            <person name="Zhang X."/>
            <person name="Suruliraj S."/>
            <person name="Warren W."/>
            <person name="Mitreva M."/>
            <person name="Mardis E.R."/>
            <person name="Wilson R.K."/>
        </authorList>
    </citation>
    <scope>NUCLEOTIDE SEQUENCE [LARGE SCALE GENOMIC DNA]</scope>
    <source>
        <strain evidence="3 4">F0037</strain>
    </source>
</reference>
<gene>
    <name evidence="3" type="ORF">HMPREF9134_01510</name>
</gene>
<evidence type="ECO:0000256" key="1">
    <source>
        <dbReference type="SAM" id="MobiDB-lite"/>
    </source>
</evidence>
<evidence type="ECO:0000313" key="4">
    <source>
        <dbReference type="Proteomes" id="UP000010408"/>
    </source>
</evidence>
<dbReference type="HOGENOM" id="CLU_116252_0_0_10"/>
<accession>L1NA77</accession>
<evidence type="ECO:0000313" key="3">
    <source>
        <dbReference type="EMBL" id="EKY00180.1"/>
    </source>
</evidence>
<organism evidence="3 4">
    <name type="scientific">Porphyromonas catoniae F0037</name>
    <dbReference type="NCBI Taxonomy" id="1127696"/>
    <lineage>
        <taxon>Bacteria</taxon>
        <taxon>Pseudomonadati</taxon>
        <taxon>Bacteroidota</taxon>
        <taxon>Bacteroidia</taxon>
        <taxon>Bacteroidales</taxon>
        <taxon>Porphyromonadaceae</taxon>
        <taxon>Porphyromonas</taxon>
    </lineage>
</organism>
<name>L1NA77_9PORP</name>
<keyword evidence="2" id="KW-1133">Transmembrane helix</keyword>
<dbReference type="RefSeq" id="WP_005467621.1">
    <property type="nucleotide sequence ID" value="NZ_KB291032.1"/>
</dbReference>
<protein>
    <submittedName>
        <fullName evidence="3">Uncharacterized protein</fullName>
    </submittedName>
</protein>
<dbReference type="Proteomes" id="UP000010408">
    <property type="component" value="Unassembled WGS sequence"/>
</dbReference>
<feature type="transmembrane region" description="Helical" evidence="2">
    <location>
        <begin position="12"/>
        <end position="34"/>
    </location>
</feature>
<sequence length="193" mass="21765">MKPQATNRTISYALYAALWLILVILQTLLTPLLSPEEESVFTQPSLYYSTWLTDLYLVLIFYLNYYIFAPQLMRRRLFRSYLWLLVITALLGLMIPILCYSVWGLTMPGFAPNAVPISSLGVIGAVAVIMIGLAVRGLLEWDALGVENGELKEEILRLKTQLEEERKASPTPSIMDDTAPLTPTTHHPHEEGL</sequence>
<dbReference type="PATRIC" id="fig|1127696.3.peg.1364"/>
<evidence type="ECO:0000256" key="2">
    <source>
        <dbReference type="SAM" id="Phobius"/>
    </source>
</evidence>
<dbReference type="EMBL" id="AMEQ01000040">
    <property type="protein sequence ID" value="EKY00180.1"/>
    <property type="molecule type" value="Genomic_DNA"/>
</dbReference>
<feature type="region of interest" description="Disordered" evidence="1">
    <location>
        <begin position="162"/>
        <end position="193"/>
    </location>
</feature>